<dbReference type="EMBL" id="JAWDGP010002302">
    <property type="protein sequence ID" value="KAK3784192.1"/>
    <property type="molecule type" value="Genomic_DNA"/>
</dbReference>
<reference evidence="1" key="1">
    <citation type="journal article" date="2023" name="G3 (Bethesda)">
        <title>A reference genome for the long-term kleptoplast-retaining sea slug Elysia crispata morphotype clarki.</title>
        <authorList>
            <person name="Eastman K.E."/>
            <person name="Pendleton A.L."/>
            <person name="Shaikh M.A."/>
            <person name="Suttiyut T."/>
            <person name="Ogas R."/>
            <person name="Tomko P."/>
            <person name="Gavelis G."/>
            <person name="Widhalm J.R."/>
            <person name="Wisecaver J.H."/>
        </authorList>
    </citation>
    <scope>NUCLEOTIDE SEQUENCE</scope>
    <source>
        <strain evidence="1">ECLA1</strain>
    </source>
</reference>
<sequence>MRENSSIPVTVVEQMAGDGAVVEQMAGDVAGSSFDVFIITVYDICLDVAETFLGVSMFPYFLSITMTYRFAIRWKTHFCLITESIVKNSTFRVNSQSHSTVELKPVVHTCALRAANISSSKYATSMEWKDIGH</sequence>
<evidence type="ECO:0000313" key="2">
    <source>
        <dbReference type="Proteomes" id="UP001283361"/>
    </source>
</evidence>
<dbReference type="AlphaFoldDB" id="A0AAE1AAW4"/>
<protein>
    <submittedName>
        <fullName evidence="1">Uncharacterized protein</fullName>
    </submittedName>
</protein>
<evidence type="ECO:0000313" key="1">
    <source>
        <dbReference type="EMBL" id="KAK3784192.1"/>
    </source>
</evidence>
<proteinExistence type="predicted"/>
<keyword evidence="2" id="KW-1185">Reference proteome</keyword>
<gene>
    <name evidence="1" type="ORF">RRG08_001500</name>
</gene>
<organism evidence="1 2">
    <name type="scientific">Elysia crispata</name>
    <name type="common">lettuce slug</name>
    <dbReference type="NCBI Taxonomy" id="231223"/>
    <lineage>
        <taxon>Eukaryota</taxon>
        <taxon>Metazoa</taxon>
        <taxon>Spiralia</taxon>
        <taxon>Lophotrochozoa</taxon>
        <taxon>Mollusca</taxon>
        <taxon>Gastropoda</taxon>
        <taxon>Heterobranchia</taxon>
        <taxon>Euthyneura</taxon>
        <taxon>Panpulmonata</taxon>
        <taxon>Sacoglossa</taxon>
        <taxon>Placobranchoidea</taxon>
        <taxon>Plakobranchidae</taxon>
        <taxon>Elysia</taxon>
    </lineage>
</organism>
<comment type="caution">
    <text evidence="1">The sequence shown here is derived from an EMBL/GenBank/DDBJ whole genome shotgun (WGS) entry which is preliminary data.</text>
</comment>
<name>A0AAE1AAW4_9GAST</name>
<accession>A0AAE1AAW4</accession>
<dbReference type="Proteomes" id="UP001283361">
    <property type="component" value="Unassembled WGS sequence"/>
</dbReference>